<dbReference type="EMBL" id="PGVG01000019">
    <property type="protein sequence ID" value="PJG53143.1"/>
    <property type="molecule type" value="Genomic_DNA"/>
</dbReference>
<organism evidence="1 2">
    <name type="scientific">Bradyrhizobium forestalis</name>
    <dbReference type="NCBI Taxonomy" id="1419263"/>
    <lineage>
        <taxon>Bacteria</taxon>
        <taxon>Pseudomonadati</taxon>
        <taxon>Pseudomonadota</taxon>
        <taxon>Alphaproteobacteria</taxon>
        <taxon>Hyphomicrobiales</taxon>
        <taxon>Nitrobacteraceae</taxon>
        <taxon>Bradyrhizobium</taxon>
    </lineage>
</organism>
<dbReference type="Proteomes" id="UP000231194">
    <property type="component" value="Unassembled WGS sequence"/>
</dbReference>
<protein>
    <submittedName>
        <fullName evidence="1">Uncharacterized protein</fullName>
    </submittedName>
</protein>
<name>A0A2M8R5Q7_9BRAD</name>
<proteinExistence type="predicted"/>
<evidence type="ECO:0000313" key="1">
    <source>
        <dbReference type="EMBL" id="PJG53143.1"/>
    </source>
</evidence>
<accession>A0A2M8R5Q7</accession>
<reference evidence="1 2" key="1">
    <citation type="submission" date="2017-11" db="EMBL/GenBank/DDBJ databases">
        <title>Bradyrhizobium forestalis sp. nov., an efficient nitrogen-fixing bacterium isolated from nodules of forest legume species in the Amazon.</title>
        <authorList>
            <person name="Costa E.M."/>
            <person name="Guimaraes A."/>
            <person name="Carvalho T.S."/>
            <person name="Rodrigues T.L."/>
            <person name="Ribeiro P.R.A."/>
            <person name="Lebbe L."/>
            <person name="Willems A."/>
            <person name="Moreira F.M.S."/>
        </authorList>
    </citation>
    <scope>NUCLEOTIDE SEQUENCE [LARGE SCALE GENOMIC DNA]</scope>
    <source>
        <strain evidence="1 2">INPA54B</strain>
    </source>
</reference>
<dbReference type="OrthoDB" id="8227976at2"/>
<gene>
    <name evidence="1" type="ORF">CVM73_22535</name>
</gene>
<dbReference type="AlphaFoldDB" id="A0A2M8R5Q7"/>
<keyword evidence="2" id="KW-1185">Reference proteome</keyword>
<evidence type="ECO:0000313" key="2">
    <source>
        <dbReference type="Proteomes" id="UP000231194"/>
    </source>
</evidence>
<comment type="caution">
    <text evidence="1">The sequence shown here is derived from an EMBL/GenBank/DDBJ whole genome shotgun (WGS) entry which is preliminary data.</text>
</comment>
<sequence>MALIRSFQFVSDRCCRTRERERVRRTRPPSNPMAIVTSSTSQISPANERLYHQSALIGDWKGNWVGNNQPVGFKVVNIRGARAQVEYTHNGHTERGFAEVKGTLITFGGVTVGTKDGKNMVLLFSFGGAGKQTANLEKQDPPASDSRLMGSWGGYSSANGKSASFKVLAVNGKEAQVSVTTDGITRQGTGIVYKNVIMFGQAQIATDDGQNGKVIYQVGTKSFMVPVTKYPPADSSSSVDKTA</sequence>